<feature type="domain" description="Sugar fermentation stimulation protein C-terminal" evidence="2">
    <location>
        <begin position="83"/>
        <end position="221"/>
    </location>
</feature>
<organism evidence="4 5">
    <name type="scientific">Marinobacterium aestuariivivens</name>
    <dbReference type="NCBI Taxonomy" id="1698799"/>
    <lineage>
        <taxon>Bacteria</taxon>
        <taxon>Pseudomonadati</taxon>
        <taxon>Pseudomonadota</taxon>
        <taxon>Gammaproteobacteria</taxon>
        <taxon>Oceanospirillales</taxon>
        <taxon>Oceanospirillaceae</taxon>
        <taxon>Marinobacterium</taxon>
    </lineage>
</organism>
<evidence type="ECO:0000256" key="1">
    <source>
        <dbReference type="HAMAP-Rule" id="MF_00095"/>
    </source>
</evidence>
<evidence type="ECO:0000259" key="2">
    <source>
        <dbReference type="Pfam" id="PF03749"/>
    </source>
</evidence>
<dbReference type="InterPro" id="IPR005224">
    <property type="entry name" value="SfsA"/>
</dbReference>
<dbReference type="RefSeq" id="WP_379909235.1">
    <property type="nucleotide sequence ID" value="NZ_JBHSWE010000001.1"/>
</dbReference>
<dbReference type="Proteomes" id="UP001596422">
    <property type="component" value="Unassembled WGS sequence"/>
</dbReference>
<dbReference type="Pfam" id="PF03749">
    <property type="entry name" value="SfsA"/>
    <property type="match status" value="1"/>
</dbReference>
<feature type="domain" description="SfsA N-terminal OB" evidence="3">
    <location>
        <begin position="12"/>
        <end position="74"/>
    </location>
</feature>
<comment type="caution">
    <text evidence="4">The sequence shown here is derived from an EMBL/GenBank/DDBJ whole genome shotgun (WGS) entry which is preliminary data.</text>
</comment>
<proteinExistence type="inferred from homology"/>
<gene>
    <name evidence="1 4" type="primary">sfsA</name>
    <name evidence="4" type="ORF">ACFQDL_12115</name>
</gene>
<evidence type="ECO:0000259" key="3">
    <source>
        <dbReference type="Pfam" id="PF17746"/>
    </source>
</evidence>
<comment type="similarity">
    <text evidence="1">Belongs to the SfsA family.</text>
</comment>
<dbReference type="Pfam" id="PF17746">
    <property type="entry name" value="SfsA_N"/>
    <property type="match status" value="1"/>
</dbReference>
<dbReference type="NCBIfam" id="TIGR00230">
    <property type="entry name" value="sfsA"/>
    <property type="match status" value="1"/>
</dbReference>
<sequence>MQLDGLIEGCLLQRYKRFLADVELADGRRVAAHCPNTGSMRNCSTPGSRVWLQDSGNPARKYPLGWKLVEVEERFLACIDTALANALVAEAIGQGVIAELAGYRRLRREVPYGEERSRIDLQLSEGSSPDAWVEVKMVTLLEEEGWGSFPDAVTTRGQKHLRELTALAQAGQRAVLLFCVPHNGIRQVRPADGIDPDYGRLLRAAAEQGVEVLAYAAEVSLSEIRLAKRLPVAL</sequence>
<evidence type="ECO:0000313" key="4">
    <source>
        <dbReference type="EMBL" id="MFC6670734.1"/>
    </source>
</evidence>
<dbReference type="PANTHER" id="PTHR30545">
    <property type="entry name" value="SUGAR FERMENTATION STIMULATION PROTEIN A"/>
    <property type="match status" value="1"/>
</dbReference>
<dbReference type="Gene3D" id="2.40.50.580">
    <property type="match status" value="1"/>
</dbReference>
<keyword evidence="5" id="KW-1185">Reference proteome</keyword>
<dbReference type="InterPro" id="IPR040452">
    <property type="entry name" value="SfsA_C"/>
</dbReference>
<name>A0ABW2A048_9GAMM</name>
<protein>
    <recommendedName>
        <fullName evidence="1">Sugar fermentation stimulation protein homolog</fullName>
    </recommendedName>
</protein>
<dbReference type="PANTHER" id="PTHR30545:SF2">
    <property type="entry name" value="SUGAR FERMENTATION STIMULATION PROTEIN A"/>
    <property type="match status" value="1"/>
</dbReference>
<dbReference type="EMBL" id="JBHSWE010000001">
    <property type="protein sequence ID" value="MFC6670734.1"/>
    <property type="molecule type" value="Genomic_DNA"/>
</dbReference>
<evidence type="ECO:0000313" key="5">
    <source>
        <dbReference type="Proteomes" id="UP001596422"/>
    </source>
</evidence>
<dbReference type="Gene3D" id="3.40.1350.60">
    <property type="match status" value="1"/>
</dbReference>
<dbReference type="InterPro" id="IPR041465">
    <property type="entry name" value="SfsA_N"/>
</dbReference>
<reference evidence="5" key="1">
    <citation type="journal article" date="2019" name="Int. J. Syst. Evol. Microbiol.">
        <title>The Global Catalogue of Microorganisms (GCM) 10K type strain sequencing project: providing services to taxonomists for standard genome sequencing and annotation.</title>
        <authorList>
            <consortium name="The Broad Institute Genomics Platform"/>
            <consortium name="The Broad Institute Genome Sequencing Center for Infectious Disease"/>
            <person name="Wu L."/>
            <person name="Ma J."/>
        </authorList>
    </citation>
    <scope>NUCLEOTIDE SEQUENCE [LARGE SCALE GENOMIC DNA]</scope>
    <source>
        <strain evidence="5">NBRC 111756</strain>
    </source>
</reference>
<accession>A0ABW2A048</accession>
<dbReference type="HAMAP" id="MF_00095">
    <property type="entry name" value="SfsA"/>
    <property type="match status" value="1"/>
</dbReference>
<dbReference type="CDD" id="cd22359">
    <property type="entry name" value="SfsA-like_bacterial"/>
    <property type="match status" value="1"/>
</dbReference>